<feature type="domain" description="HDOD" evidence="4">
    <location>
        <begin position="316"/>
        <end position="515"/>
    </location>
</feature>
<dbReference type="PROSITE" id="PS01124">
    <property type="entry name" value="HTH_ARAC_FAMILY_2"/>
    <property type="match status" value="1"/>
</dbReference>
<dbReference type="PROSITE" id="PS51833">
    <property type="entry name" value="HDOD"/>
    <property type="match status" value="1"/>
</dbReference>
<organism evidence="5 6">
    <name type="scientific">Simiduia aestuariiviva</name>
    <dbReference type="NCBI Taxonomy" id="1510459"/>
    <lineage>
        <taxon>Bacteria</taxon>
        <taxon>Pseudomonadati</taxon>
        <taxon>Pseudomonadota</taxon>
        <taxon>Gammaproteobacteria</taxon>
        <taxon>Cellvibrionales</taxon>
        <taxon>Cellvibrionaceae</taxon>
        <taxon>Simiduia</taxon>
    </lineage>
</organism>
<gene>
    <name evidence="5" type="ORF">FHS30_001735</name>
</gene>
<dbReference type="InterPro" id="IPR003607">
    <property type="entry name" value="HD/PDEase_dom"/>
</dbReference>
<dbReference type="CDD" id="cd00077">
    <property type="entry name" value="HDc"/>
    <property type="match status" value="1"/>
</dbReference>
<dbReference type="GO" id="GO:0043565">
    <property type="term" value="F:sequence-specific DNA binding"/>
    <property type="evidence" value="ECO:0007669"/>
    <property type="project" value="InterPro"/>
</dbReference>
<feature type="domain" description="HTH araC/xylS-type" evidence="3">
    <location>
        <begin position="200"/>
        <end position="297"/>
    </location>
</feature>
<dbReference type="PANTHER" id="PTHR33525">
    <property type="match status" value="1"/>
</dbReference>
<dbReference type="Proteomes" id="UP000559987">
    <property type="component" value="Unassembled WGS sequence"/>
</dbReference>
<keyword evidence="1" id="KW-0805">Transcription regulation</keyword>
<sequence length="610" mass="66120">MQFAEQALVARELVPGLDQPASVSPWVDAEVLAAQLKKSGWFSYFQQLQAAQLGVAGYWWLANPNLQQALSAQGGVLTSWLPGLSIDLAEIGRGRLVLQHRLPWLTVFSGALVWHLVRQALGEGAKLAGFAVPNIGQAAEGLLGTYSEEVALVESGAPAKLRFDPELLQRPFVTQNAKLLPLFANTLSFLRPGGESGLASQIYALLEAIENLEHANQSWVAAELAMSERTLTRQLSDQGLSFRELLTAFRNSQAVTRLCEGESIDRLAAYLGFSERAAFERAFKSWQGVTPAKFQAQYRRLSKDIDVEMLIAPERLPILPAIATQLLAMVQSDEASLEKMAELVEQDPVLTAKLISIASSAYYGMKKNASIKAVVVRVFGVDKLRYLALAILAAGSFKLQPCPAFSFERFWLLSLGVAQLATGIYRKLGKSAEDQADIYLAGLLHNIGRLVLVQCFPDKMQNLLAPLAISVPPQELLAMEKLKLGVDACEAGAVLLAKWQLPRSVSVVMRQLAVDKVAMMPEAQLLLLSEEFILALLASGGDEASSSQEDLATAQASDHQASTPELVAEFSGVLAAALDTPASVIEPLLVDFAHRLPELKLTARVIQSAS</sequence>
<dbReference type="Gene3D" id="1.10.10.60">
    <property type="entry name" value="Homeodomain-like"/>
    <property type="match status" value="1"/>
</dbReference>
<dbReference type="InterPro" id="IPR009057">
    <property type="entry name" value="Homeodomain-like_sf"/>
</dbReference>
<dbReference type="EMBL" id="JACHXZ010000002">
    <property type="protein sequence ID" value="MBB3168551.1"/>
    <property type="molecule type" value="Genomic_DNA"/>
</dbReference>
<protein>
    <submittedName>
        <fullName evidence="5">HD-like signal output (HDOD) protein</fullName>
    </submittedName>
</protein>
<dbReference type="AlphaFoldDB" id="A0A839UPA5"/>
<keyword evidence="6" id="KW-1185">Reference proteome</keyword>
<evidence type="ECO:0000256" key="2">
    <source>
        <dbReference type="ARBA" id="ARBA00023163"/>
    </source>
</evidence>
<dbReference type="SUPFAM" id="SSF46689">
    <property type="entry name" value="Homeodomain-like"/>
    <property type="match status" value="1"/>
</dbReference>
<comment type="caution">
    <text evidence="5">The sequence shown here is derived from an EMBL/GenBank/DDBJ whole genome shotgun (WGS) entry which is preliminary data.</text>
</comment>
<dbReference type="PANTHER" id="PTHR33525:SF3">
    <property type="entry name" value="RIBONUCLEASE Y"/>
    <property type="match status" value="1"/>
</dbReference>
<dbReference type="InterPro" id="IPR052340">
    <property type="entry name" value="RNase_Y/CdgJ"/>
</dbReference>
<dbReference type="RefSeq" id="WP_183910025.1">
    <property type="nucleotide sequence ID" value="NZ_JACHXZ010000002.1"/>
</dbReference>
<dbReference type="InterPro" id="IPR018060">
    <property type="entry name" value="HTH_AraC"/>
</dbReference>
<evidence type="ECO:0000259" key="4">
    <source>
        <dbReference type="PROSITE" id="PS51833"/>
    </source>
</evidence>
<dbReference type="SMART" id="SM00342">
    <property type="entry name" value="HTH_ARAC"/>
    <property type="match status" value="1"/>
</dbReference>
<keyword evidence="2" id="KW-0804">Transcription</keyword>
<dbReference type="InterPro" id="IPR013976">
    <property type="entry name" value="HDOD"/>
</dbReference>
<dbReference type="GO" id="GO:0003700">
    <property type="term" value="F:DNA-binding transcription factor activity"/>
    <property type="evidence" value="ECO:0007669"/>
    <property type="project" value="InterPro"/>
</dbReference>
<dbReference type="Gene3D" id="1.10.3210.10">
    <property type="entry name" value="Hypothetical protein af1432"/>
    <property type="match status" value="1"/>
</dbReference>
<accession>A0A839UPA5</accession>
<dbReference type="Pfam" id="PF08668">
    <property type="entry name" value="HDOD"/>
    <property type="match status" value="1"/>
</dbReference>
<dbReference type="Pfam" id="PF12833">
    <property type="entry name" value="HTH_18"/>
    <property type="match status" value="1"/>
</dbReference>
<evidence type="ECO:0000259" key="3">
    <source>
        <dbReference type="PROSITE" id="PS01124"/>
    </source>
</evidence>
<proteinExistence type="predicted"/>
<dbReference type="SUPFAM" id="SSF109604">
    <property type="entry name" value="HD-domain/PDEase-like"/>
    <property type="match status" value="1"/>
</dbReference>
<evidence type="ECO:0000256" key="1">
    <source>
        <dbReference type="ARBA" id="ARBA00023015"/>
    </source>
</evidence>
<name>A0A839UPA5_9GAMM</name>
<evidence type="ECO:0000313" key="5">
    <source>
        <dbReference type="EMBL" id="MBB3168551.1"/>
    </source>
</evidence>
<reference evidence="5 6" key="1">
    <citation type="submission" date="2020-08" db="EMBL/GenBank/DDBJ databases">
        <title>Genomic Encyclopedia of Type Strains, Phase III (KMG-III): the genomes of soil and plant-associated and newly described type strains.</title>
        <authorList>
            <person name="Whitman W."/>
        </authorList>
    </citation>
    <scope>NUCLEOTIDE SEQUENCE [LARGE SCALE GENOMIC DNA]</scope>
    <source>
        <strain evidence="5 6">CECT 8571</strain>
    </source>
</reference>
<evidence type="ECO:0000313" key="6">
    <source>
        <dbReference type="Proteomes" id="UP000559987"/>
    </source>
</evidence>